<dbReference type="AlphaFoldDB" id="A0A8H7AQR7"/>
<organism evidence="1 2">
    <name type="scientific">Endocarpon pusillum</name>
    <dbReference type="NCBI Taxonomy" id="364733"/>
    <lineage>
        <taxon>Eukaryota</taxon>
        <taxon>Fungi</taxon>
        <taxon>Dikarya</taxon>
        <taxon>Ascomycota</taxon>
        <taxon>Pezizomycotina</taxon>
        <taxon>Eurotiomycetes</taxon>
        <taxon>Chaetothyriomycetidae</taxon>
        <taxon>Verrucariales</taxon>
        <taxon>Verrucariaceae</taxon>
        <taxon>Endocarpon</taxon>
    </lineage>
</organism>
<sequence length="111" mass="12486">MPSLRDSADYQEYMKLSTRPANLKPFEIDEQGKALLELDELFLEADKEINKKTAEELEASIISAADKIPIYAKEKLISKLNGTAARAAVKQLGYEVFLCDNCKNERGKSFI</sequence>
<dbReference type="Proteomes" id="UP000606974">
    <property type="component" value="Unassembled WGS sequence"/>
</dbReference>
<reference evidence="1" key="1">
    <citation type="submission" date="2020-02" db="EMBL/GenBank/DDBJ databases">
        <authorList>
            <person name="Palmer J.M."/>
        </authorList>
    </citation>
    <scope>NUCLEOTIDE SEQUENCE</scope>
    <source>
        <strain evidence="1">EPUS1.4</strain>
        <tissue evidence="1">Thallus</tissue>
    </source>
</reference>
<accession>A0A8H7AQR7</accession>
<protein>
    <submittedName>
        <fullName evidence="1">Uncharacterized protein</fullName>
    </submittedName>
</protein>
<name>A0A8H7AQR7_9EURO</name>
<gene>
    <name evidence="1" type="ORF">GJ744_008932</name>
</gene>
<proteinExistence type="predicted"/>
<evidence type="ECO:0000313" key="1">
    <source>
        <dbReference type="EMBL" id="KAF7513638.1"/>
    </source>
</evidence>
<keyword evidence="2" id="KW-1185">Reference proteome</keyword>
<evidence type="ECO:0000313" key="2">
    <source>
        <dbReference type="Proteomes" id="UP000606974"/>
    </source>
</evidence>
<dbReference type="EMBL" id="JAACFV010000005">
    <property type="protein sequence ID" value="KAF7513638.1"/>
    <property type="molecule type" value="Genomic_DNA"/>
</dbReference>
<comment type="caution">
    <text evidence="1">The sequence shown here is derived from an EMBL/GenBank/DDBJ whole genome shotgun (WGS) entry which is preliminary data.</text>
</comment>